<evidence type="ECO:0000313" key="1">
    <source>
        <dbReference type="EMBL" id="EFH86321.1"/>
    </source>
</evidence>
<dbReference type="SFLD" id="SFLDG01129">
    <property type="entry name" value="C1.5:_HAD__Beta-PGM__Phosphata"/>
    <property type="match status" value="1"/>
</dbReference>
<dbReference type="PANTHER" id="PTHR43611:SF3">
    <property type="entry name" value="FLAVIN MONONUCLEOTIDE HYDROLASE 1, CHLOROPLATIC"/>
    <property type="match status" value="1"/>
</dbReference>
<keyword evidence="1" id="KW-0378">Hydrolase</keyword>
<dbReference type="OrthoDB" id="9795007at2"/>
<dbReference type="InterPro" id="IPR006439">
    <property type="entry name" value="HAD-SF_hydro_IA"/>
</dbReference>
<dbReference type="SFLD" id="SFLDS00003">
    <property type="entry name" value="Haloacid_Dehalogenase"/>
    <property type="match status" value="1"/>
</dbReference>
<dbReference type="eggNOG" id="COG1011">
    <property type="taxonomic scope" value="Bacteria"/>
</dbReference>
<reference evidence="1 2" key="1">
    <citation type="journal article" date="2011" name="Stand. Genomic Sci.">
        <title>Non-contiguous finished genome sequence and contextual data of the filamentous soil bacterium Ktedonobacter racemifer type strain (SOSP1-21).</title>
        <authorList>
            <person name="Chang Y.J."/>
            <person name="Land M."/>
            <person name="Hauser L."/>
            <person name="Chertkov O."/>
            <person name="Del Rio T.G."/>
            <person name="Nolan M."/>
            <person name="Copeland A."/>
            <person name="Tice H."/>
            <person name="Cheng J.F."/>
            <person name="Lucas S."/>
            <person name="Han C."/>
            <person name="Goodwin L."/>
            <person name="Pitluck S."/>
            <person name="Ivanova N."/>
            <person name="Ovchinikova G."/>
            <person name="Pati A."/>
            <person name="Chen A."/>
            <person name="Palaniappan K."/>
            <person name="Mavromatis K."/>
            <person name="Liolios K."/>
            <person name="Brettin T."/>
            <person name="Fiebig A."/>
            <person name="Rohde M."/>
            <person name="Abt B."/>
            <person name="Goker M."/>
            <person name="Detter J.C."/>
            <person name="Woyke T."/>
            <person name="Bristow J."/>
            <person name="Eisen J.A."/>
            <person name="Markowitz V."/>
            <person name="Hugenholtz P."/>
            <person name="Kyrpides N.C."/>
            <person name="Klenk H.P."/>
            <person name="Lapidus A."/>
        </authorList>
    </citation>
    <scope>NUCLEOTIDE SEQUENCE [LARGE SCALE GENOMIC DNA]</scope>
    <source>
        <strain evidence="2">DSM 44963</strain>
    </source>
</reference>
<dbReference type="PANTHER" id="PTHR43611">
    <property type="entry name" value="ALPHA-D-GLUCOSE 1-PHOSPHATE PHOSPHATASE"/>
    <property type="match status" value="1"/>
</dbReference>
<protein>
    <submittedName>
        <fullName evidence="1">HAD-superfamily hydrolase, subfamily IA, variant 3</fullName>
    </submittedName>
</protein>
<dbReference type="InParanoid" id="D6TKM1"/>
<dbReference type="EMBL" id="ADVG01000002">
    <property type="protein sequence ID" value="EFH86321.1"/>
    <property type="molecule type" value="Genomic_DNA"/>
</dbReference>
<gene>
    <name evidence="1" type="ORF">Krac_7614</name>
</gene>
<proteinExistence type="predicted"/>
<dbReference type="GO" id="GO:0016787">
    <property type="term" value="F:hydrolase activity"/>
    <property type="evidence" value="ECO:0007669"/>
    <property type="project" value="UniProtKB-KW"/>
</dbReference>
<accession>D6TKM1</accession>
<organism evidence="1 2">
    <name type="scientific">Ktedonobacter racemifer DSM 44963</name>
    <dbReference type="NCBI Taxonomy" id="485913"/>
    <lineage>
        <taxon>Bacteria</taxon>
        <taxon>Bacillati</taxon>
        <taxon>Chloroflexota</taxon>
        <taxon>Ktedonobacteria</taxon>
        <taxon>Ktedonobacterales</taxon>
        <taxon>Ktedonobacteraceae</taxon>
        <taxon>Ktedonobacter</taxon>
    </lineage>
</organism>
<dbReference type="RefSeq" id="WP_007910539.1">
    <property type="nucleotide sequence ID" value="NZ_ADVG01000002.1"/>
</dbReference>
<dbReference type="Proteomes" id="UP000004508">
    <property type="component" value="Unassembled WGS sequence"/>
</dbReference>
<dbReference type="InterPro" id="IPR023214">
    <property type="entry name" value="HAD_sf"/>
</dbReference>
<sequence length="242" mass="27049">MSDLGKDSWDCHGLVKEPAPLQMVVLDAMGVICTSGDDVADLLIPFARKHSCQLSDADITSLYRQCSLGRYSSGALWQRLGLKGNPDELDESYLQQHTLMPGLRSFLHTLRTWDLPIACLSNDVAEWSRRLRKIHDLEGVIASWIISGEVGIRKPDPGIYEYGLSTLQFPAQACLFLDDRLPNLEAARSLGFRTAWFQPGASVSNSSPHPLLTSFREVERWLREGDESNHAERTNLSLDGPR</sequence>
<dbReference type="NCBIfam" id="TIGR01509">
    <property type="entry name" value="HAD-SF-IA-v3"/>
    <property type="match status" value="1"/>
</dbReference>
<dbReference type="PRINTS" id="PR00413">
    <property type="entry name" value="HADHALOGNASE"/>
</dbReference>
<dbReference type="InterPro" id="IPR036412">
    <property type="entry name" value="HAD-like_sf"/>
</dbReference>
<dbReference type="Gene3D" id="3.40.50.1000">
    <property type="entry name" value="HAD superfamily/HAD-like"/>
    <property type="match status" value="1"/>
</dbReference>
<dbReference type="STRING" id="485913.Krac_7614"/>
<comment type="caution">
    <text evidence="1">The sequence shown here is derived from an EMBL/GenBank/DDBJ whole genome shotgun (WGS) entry which is preliminary data.</text>
</comment>
<dbReference type="SUPFAM" id="SSF56784">
    <property type="entry name" value="HAD-like"/>
    <property type="match status" value="1"/>
</dbReference>
<dbReference type="Pfam" id="PF00702">
    <property type="entry name" value="Hydrolase"/>
    <property type="match status" value="1"/>
</dbReference>
<evidence type="ECO:0000313" key="2">
    <source>
        <dbReference type="Proteomes" id="UP000004508"/>
    </source>
</evidence>
<name>D6TKM1_KTERA</name>
<keyword evidence="2" id="KW-1185">Reference proteome</keyword>
<dbReference type="AlphaFoldDB" id="D6TKM1"/>